<organism evidence="5 6">
    <name type="scientific">Exiguobacterium undae</name>
    <dbReference type="NCBI Taxonomy" id="169177"/>
    <lineage>
        <taxon>Bacteria</taxon>
        <taxon>Bacillati</taxon>
        <taxon>Bacillota</taxon>
        <taxon>Bacilli</taxon>
        <taxon>Bacillales</taxon>
        <taxon>Bacillales Family XII. Incertae Sedis</taxon>
        <taxon>Exiguobacterium</taxon>
    </lineage>
</organism>
<dbReference type="EMBL" id="LVVL01000017">
    <property type="protein sequence ID" value="OAN10437.1"/>
    <property type="molecule type" value="Genomic_DNA"/>
</dbReference>
<keyword evidence="2" id="KW-0255">Endonuclease</keyword>
<evidence type="ECO:0000256" key="1">
    <source>
        <dbReference type="ARBA" id="ARBA00022722"/>
    </source>
</evidence>
<evidence type="ECO:0000256" key="3">
    <source>
        <dbReference type="ARBA" id="ARBA00022801"/>
    </source>
</evidence>
<dbReference type="RefSeq" id="WP_028107176.1">
    <property type="nucleotide sequence ID" value="NZ_LVVL01000017.1"/>
</dbReference>
<dbReference type="Pfam" id="PF00565">
    <property type="entry name" value="SNase"/>
    <property type="match status" value="1"/>
</dbReference>
<dbReference type="PROSITE" id="PS01284">
    <property type="entry name" value="TNASE_2"/>
    <property type="match status" value="1"/>
</dbReference>
<keyword evidence="1" id="KW-0540">Nuclease</keyword>
<dbReference type="Proteomes" id="UP000078447">
    <property type="component" value="Unassembled WGS sequence"/>
</dbReference>
<dbReference type="InterPro" id="IPR016071">
    <property type="entry name" value="Staphylococal_nuclease_OB-fold"/>
</dbReference>
<evidence type="ECO:0000313" key="5">
    <source>
        <dbReference type="EMBL" id="OAN10437.1"/>
    </source>
</evidence>
<dbReference type="PROSITE" id="PS01123">
    <property type="entry name" value="TNASE_1"/>
    <property type="match status" value="1"/>
</dbReference>
<evidence type="ECO:0000256" key="2">
    <source>
        <dbReference type="ARBA" id="ARBA00022759"/>
    </source>
</evidence>
<dbReference type="PROSITE" id="PS51257">
    <property type="entry name" value="PROKAR_LIPOPROTEIN"/>
    <property type="match status" value="1"/>
</dbReference>
<keyword evidence="6" id="KW-1185">Reference proteome</keyword>
<sequence length="246" mass="27770">MKRWISYILFIIGVMFITGCALDPEPDAQTGIQQPDEEKVTQATVERVIDGDTVKVRLENGQTEDVRLLLIDTPETVNPEKPVQPYGPEASRFTKDALPAGSDVLIERDQSKTDRYGRLLAYVWADGKMINQELLRQGLARVAYIYEPDTRYVETFQEIEAEAKGEKIGVWETTGYATERGFDASVLTEKPVKQTDDCQNIKGNINRQGKKIYHVEGGRSYEEVNPEEIFCSEQEAKEAGFIRAAN</sequence>
<dbReference type="PANTHER" id="PTHR12302">
    <property type="entry name" value="EBNA2 BINDING PROTEIN P100"/>
    <property type="match status" value="1"/>
</dbReference>
<dbReference type="PANTHER" id="PTHR12302:SF3">
    <property type="entry name" value="SERINE_THREONINE-PROTEIN KINASE 31"/>
    <property type="match status" value="1"/>
</dbReference>
<gene>
    <name evidence="5" type="ORF">A3783_13910</name>
</gene>
<comment type="caution">
    <text evidence="5">The sequence shown here is derived from an EMBL/GenBank/DDBJ whole genome shotgun (WGS) entry which is preliminary data.</text>
</comment>
<accession>A0ABX2V6P4</accession>
<evidence type="ECO:0000259" key="4">
    <source>
        <dbReference type="PROSITE" id="PS50830"/>
    </source>
</evidence>
<feature type="domain" description="TNase-like" evidence="4">
    <location>
        <begin position="39"/>
        <end position="173"/>
    </location>
</feature>
<name>A0ABX2V6P4_9BACL</name>
<reference evidence="5 6" key="1">
    <citation type="submission" date="2016-03" db="EMBL/GenBank/DDBJ databases">
        <authorList>
            <person name="Cho S.-Y."/>
            <person name="Lim S."/>
            <person name="Kim H."/>
            <person name="Soh E.H."/>
            <person name="Moon J.S."/>
        </authorList>
    </citation>
    <scope>NUCLEOTIDE SEQUENCE [LARGE SCALE GENOMIC DNA]</scope>
    <source>
        <strain evidence="5 6">KCTC 3810</strain>
    </source>
</reference>
<proteinExistence type="predicted"/>
<protein>
    <submittedName>
        <fullName evidence="5">Nuclease</fullName>
    </submittedName>
</protein>
<dbReference type="CDD" id="cd00175">
    <property type="entry name" value="SNc"/>
    <property type="match status" value="1"/>
</dbReference>
<keyword evidence="3" id="KW-0378">Hydrolase</keyword>
<dbReference type="SMART" id="SM00318">
    <property type="entry name" value="SNc"/>
    <property type="match status" value="1"/>
</dbReference>
<dbReference type="Gene3D" id="2.40.50.90">
    <property type="match status" value="1"/>
</dbReference>
<dbReference type="PROSITE" id="PS50830">
    <property type="entry name" value="TNASE_3"/>
    <property type="match status" value="1"/>
</dbReference>
<dbReference type="InterPro" id="IPR035437">
    <property type="entry name" value="SNase_OB-fold_sf"/>
</dbReference>
<evidence type="ECO:0000313" key="6">
    <source>
        <dbReference type="Proteomes" id="UP000078447"/>
    </source>
</evidence>
<dbReference type="SUPFAM" id="SSF50199">
    <property type="entry name" value="Staphylococcal nuclease"/>
    <property type="match status" value="1"/>
</dbReference>
<dbReference type="InterPro" id="IPR002071">
    <property type="entry name" value="Thermonucl_AS"/>
</dbReference>